<proteinExistence type="predicted"/>
<reference evidence="1 2" key="1">
    <citation type="submission" date="2015-05" db="EMBL/GenBank/DDBJ databases">
        <title>Draft genome sequence of Microvirga vignae strain BR3299, a novel nitrogen fixing bacteria isolated from Brazil semi-aired region.</title>
        <authorList>
            <person name="Zilli J.E."/>
            <person name="Passos S.R."/>
            <person name="Leite J."/>
            <person name="Baldani J.I."/>
            <person name="Xavier G.R."/>
            <person name="Rumjaneck N.G."/>
            <person name="Simoes-Araujo J.L."/>
        </authorList>
    </citation>
    <scope>NUCLEOTIDE SEQUENCE [LARGE SCALE GENOMIC DNA]</scope>
    <source>
        <strain evidence="1 2">BR3299</strain>
    </source>
</reference>
<organism evidence="1 2">
    <name type="scientific">Microvirga vignae</name>
    <dbReference type="NCBI Taxonomy" id="1225564"/>
    <lineage>
        <taxon>Bacteria</taxon>
        <taxon>Pseudomonadati</taxon>
        <taxon>Pseudomonadota</taxon>
        <taxon>Alphaproteobacteria</taxon>
        <taxon>Hyphomicrobiales</taxon>
        <taxon>Methylobacteriaceae</taxon>
        <taxon>Microvirga</taxon>
    </lineage>
</organism>
<dbReference type="EMBL" id="LCYG01000023">
    <property type="protein sequence ID" value="KLK93016.1"/>
    <property type="molecule type" value="Genomic_DNA"/>
</dbReference>
<sequence length="80" mass="8996">MGEEIVEAAIPFISLSETDEAMQATMQGIRGSIDAEAERFRESGLSKEHITVWRNVITETIWAHPVPFLGLQKETRPTIQ</sequence>
<comment type="caution">
    <text evidence="1">The sequence shown here is derived from an EMBL/GenBank/DDBJ whole genome shotgun (WGS) entry which is preliminary data.</text>
</comment>
<gene>
    <name evidence="1" type="ORF">AA309_10560</name>
</gene>
<evidence type="ECO:0000313" key="1">
    <source>
        <dbReference type="EMBL" id="KLK93016.1"/>
    </source>
</evidence>
<dbReference type="STRING" id="1225564.AA309_10560"/>
<accession>A0A0H1RDR2</accession>
<evidence type="ECO:0000313" key="2">
    <source>
        <dbReference type="Proteomes" id="UP000035489"/>
    </source>
</evidence>
<protein>
    <submittedName>
        <fullName evidence="1">Uncharacterized protein</fullName>
    </submittedName>
</protein>
<keyword evidence="2" id="KW-1185">Reference proteome</keyword>
<dbReference type="PATRIC" id="fig|1225564.3.peg.2769"/>
<dbReference type="RefSeq" id="WP_047188988.1">
    <property type="nucleotide sequence ID" value="NZ_LCYG01000023.1"/>
</dbReference>
<dbReference type="AlphaFoldDB" id="A0A0H1RDR2"/>
<name>A0A0H1RDR2_9HYPH</name>
<dbReference type="Proteomes" id="UP000035489">
    <property type="component" value="Unassembled WGS sequence"/>
</dbReference>